<dbReference type="SUPFAM" id="SSF49842">
    <property type="entry name" value="TNF-like"/>
    <property type="match status" value="1"/>
</dbReference>
<keyword evidence="2" id="KW-0964">Secreted</keyword>
<keyword evidence="6" id="KW-1185">Reference proteome</keyword>
<sequence>MRDTGETVEMKVEVIVATVFILCHSSLQDDEIRTEPRFDVNQEILKLHERIAKLTEDLTVMGEKNGALQERLAAVNLELKNLQDPPAIAFSAALTHPVGVYNVDITLVYSKVISNVGRAYNPITGIFTAPRNGTYYIRFTSCDNTQSHGMALDLYKNTEKINGLAKYSNGYMTYFSGGLVLQLEAGDVVYTKLPANSKLYDDGNNRTTFSGFLIFLT</sequence>
<dbReference type="AlphaFoldDB" id="A0A8T0AD29"/>
<evidence type="ECO:0000313" key="5">
    <source>
        <dbReference type="EMBL" id="KAF7688940.1"/>
    </source>
</evidence>
<proteinExistence type="predicted"/>
<reference evidence="5" key="1">
    <citation type="submission" date="2020-08" db="EMBL/GenBank/DDBJ databases">
        <title>Chromosome-level assembly of Southern catfish (Silurus meridionalis) provides insights into visual adaptation to the nocturnal and benthic lifestyles.</title>
        <authorList>
            <person name="Zhang Y."/>
            <person name="Wang D."/>
            <person name="Peng Z."/>
        </authorList>
    </citation>
    <scope>NUCLEOTIDE SEQUENCE</scope>
    <source>
        <strain evidence="5">SWU-2019-XX</strain>
        <tissue evidence="5">Muscle</tissue>
    </source>
</reference>
<accession>A0A8T0AD29</accession>
<dbReference type="PANTHER" id="PTHR22923">
    <property type="entry name" value="CEREBELLIN-RELATED"/>
    <property type="match status" value="1"/>
</dbReference>
<dbReference type="SMART" id="SM00110">
    <property type="entry name" value="C1Q"/>
    <property type="match status" value="1"/>
</dbReference>
<dbReference type="Gene3D" id="2.60.120.40">
    <property type="match status" value="1"/>
</dbReference>
<dbReference type="PRINTS" id="PR00007">
    <property type="entry name" value="COMPLEMNTC1Q"/>
</dbReference>
<dbReference type="EMBL" id="JABFDY010000025">
    <property type="protein sequence ID" value="KAF7688940.1"/>
    <property type="molecule type" value="Genomic_DNA"/>
</dbReference>
<comment type="caution">
    <text evidence="5">The sequence shown here is derived from an EMBL/GenBank/DDBJ whole genome shotgun (WGS) entry which is preliminary data.</text>
</comment>
<gene>
    <name evidence="5" type="ORF">HF521_013747</name>
</gene>
<dbReference type="InterPro" id="IPR001073">
    <property type="entry name" value="C1q_dom"/>
</dbReference>
<dbReference type="PANTHER" id="PTHR22923:SF102">
    <property type="entry name" value="CEREBELLIN 13-RELATED"/>
    <property type="match status" value="1"/>
</dbReference>
<dbReference type="PROSITE" id="PS50871">
    <property type="entry name" value="C1Q"/>
    <property type="match status" value="1"/>
</dbReference>
<dbReference type="Pfam" id="PF00386">
    <property type="entry name" value="C1q"/>
    <property type="match status" value="1"/>
</dbReference>
<dbReference type="Proteomes" id="UP000606274">
    <property type="component" value="Unassembled WGS sequence"/>
</dbReference>
<protein>
    <recommendedName>
        <fullName evidence="4">C1q domain-containing protein</fullName>
    </recommendedName>
</protein>
<name>A0A8T0AD29_SILME</name>
<evidence type="ECO:0000313" key="6">
    <source>
        <dbReference type="Proteomes" id="UP000606274"/>
    </source>
</evidence>
<feature type="domain" description="C1q" evidence="4">
    <location>
        <begin position="83"/>
        <end position="217"/>
    </location>
</feature>
<evidence type="ECO:0000256" key="1">
    <source>
        <dbReference type="ARBA" id="ARBA00004613"/>
    </source>
</evidence>
<dbReference type="GO" id="GO:0005576">
    <property type="term" value="C:extracellular region"/>
    <property type="evidence" value="ECO:0007669"/>
    <property type="project" value="UniProtKB-SubCell"/>
</dbReference>
<evidence type="ECO:0000256" key="3">
    <source>
        <dbReference type="ARBA" id="ARBA00022729"/>
    </source>
</evidence>
<evidence type="ECO:0000256" key="2">
    <source>
        <dbReference type="ARBA" id="ARBA00022525"/>
    </source>
</evidence>
<organism evidence="5 6">
    <name type="scientific">Silurus meridionalis</name>
    <name type="common">Southern catfish</name>
    <name type="synonym">Silurus soldatovi meridionalis</name>
    <dbReference type="NCBI Taxonomy" id="175797"/>
    <lineage>
        <taxon>Eukaryota</taxon>
        <taxon>Metazoa</taxon>
        <taxon>Chordata</taxon>
        <taxon>Craniata</taxon>
        <taxon>Vertebrata</taxon>
        <taxon>Euteleostomi</taxon>
        <taxon>Actinopterygii</taxon>
        <taxon>Neopterygii</taxon>
        <taxon>Teleostei</taxon>
        <taxon>Ostariophysi</taxon>
        <taxon>Siluriformes</taxon>
        <taxon>Siluridae</taxon>
        <taxon>Silurus</taxon>
    </lineage>
</organism>
<dbReference type="InterPro" id="IPR050822">
    <property type="entry name" value="Cerebellin_Synaptic_Org"/>
</dbReference>
<keyword evidence="3" id="KW-0732">Signal</keyword>
<dbReference type="InterPro" id="IPR008983">
    <property type="entry name" value="Tumour_necrosis_fac-like_dom"/>
</dbReference>
<evidence type="ECO:0000259" key="4">
    <source>
        <dbReference type="PROSITE" id="PS50871"/>
    </source>
</evidence>
<comment type="subcellular location">
    <subcellularLocation>
        <location evidence="1">Secreted</location>
    </subcellularLocation>
</comment>